<protein>
    <submittedName>
        <fullName evidence="3">Uncharacterized protein LOC105174149</fullName>
    </submittedName>
</protein>
<dbReference type="Proteomes" id="UP000504604">
    <property type="component" value="Linkage group LG11"/>
</dbReference>
<accession>A0A6I9U5J2</accession>
<dbReference type="GeneID" id="105174149"/>
<name>A0A6I9U5J2_SESIN</name>
<keyword evidence="1" id="KW-0472">Membrane</keyword>
<evidence type="ECO:0000313" key="3">
    <source>
        <dbReference type="RefSeq" id="XP_011094450.1"/>
    </source>
</evidence>
<dbReference type="RefSeq" id="XP_011094450.1">
    <property type="nucleotide sequence ID" value="XM_011096148.2"/>
</dbReference>
<reference evidence="3" key="1">
    <citation type="submission" date="2025-08" db="UniProtKB">
        <authorList>
            <consortium name="RefSeq"/>
        </authorList>
    </citation>
    <scope>IDENTIFICATION</scope>
</reference>
<keyword evidence="1" id="KW-0812">Transmembrane</keyword>
<gene>
    <name evidence="3" type="primary">LOC105174149</name>
</gene>
<proteinExistence type="predicted"/>
<evidence type="ECO:0000256" key="1">
    <source>
        <dbReference type="SAM" id="Phobius"/>
    </source>
</evidence>
<feature type="transmembrane region" description="Helical" evidence="1">
    <location>
        <begin position="12"/>
        <end position="30"/>
    </location>
</feature>
<keyword evidence="2" id="KW-1185">Reference proteome</keyword>
<organism evidence="2 3">
    <name type="scientific">Sesamum indicum</name>
    <name type="common">Oriental sesame</name>
    <name type="synonym">Sesamum orientale</name>
    <dbReference type="NCBI Taxonomy" id="4182"/>
    <lineage>
        <taxon>Eukaryota</taxon>
        <taxon>Viridiplantae</taxon>
        <taxon>Streptophyta</taxon>
        <taxon>Embryophyta</taxon>
        <taxon>Tracheophyta</taxon>
        <taxon>Spermatophyta</taxon>
        <taxon>Magnoliopsida</taxon>
        <taxon>eudicotyledons</taxon>
        <taxon>Gunneridae</taxon>
        <taxon>Pentapetalae</taxon>
        <taxon>asterids</taxon>
        <taxon>lamiids</taxon>
        <taxon>Lamiales</taxon>
        <taxon>Pedaliaceae</taxon>
        <taxon>Sesamum</taxon>
    </lineage>
</organism>
<dbReference type="AlphaFoldDB" id="A0A6I9U5J2"/>
<evidence type="ECO:0000313" key="2">
    <source>
        <dbReference type="Proteomes" id="UP000504604"/>
    </source>
</evidence>
<keyword evidence="1" id="KW-1133">Transmembrane helix</keyword>
<dbReference type="InParanoid" id="A0A6I9U5J2"/>
<sequence length="145" mass="17034">MGFLDETVQLLLYTSVLWCIKLCGLFFIVFKSQRSWKKPHCRTFCFSLHIKTGGMNISRLMYVYMHRQIRHGRANERSENHTASCSLLYGLYWRKQEQPCAAVWHFDRPPCTFSVPEDDNCWKPALVFKTVCCRLPAIPIITLIK</sequence>
<dbReference type="KEGG" id="sind:105174149"/>